<protein>
    <submittedName>
        <fullName evidence="1">Uncharacterized protein</fullName>
    </submittedName>
</protein>
<sequence length="154" mass="16976">MKGREKREIPEKTCQPTALFGTIPTCESPVTRPGVEPGSPWWKASGLTARLPRPQHNSRLISQSCRQGAGPPICAVLARGCAAASPGSADSRQRSDFTPIDDGRVMSEPLTRLVTSHVTNHPPSPRLPLVIPPLQRPRRWTVYATRRHLEETFV</sequence>
<organism evidence="1 2">
    <name type="scientific">Dryococelus australis</name>
    <dbReference type="NCBI Taxonomy" id="614101"/>
    <lineage>
        <taxon>Eukaryota</taxon>
        <taxon>Metazoa</taxon>
        <taxon>Ecdysozoa</taxon>
        <taxon>Arthropoda</taxon>
        <taxon>Hexapoda</taxon>
        <taxon>Insecta</taxon>
        <taxon>Pterygota</taxon>
        <taxon>Neoptera</taxon>
        <taxon>Polyneoptera</taxon>
        <taxon>Phasmatodea</taxon>
        <taxon>Verophasmatodea</taxon>
        <taxon>Anareolatae</taxon>
        <taxon>Phasmatidae</taxon>
        <taxon>Eurycanthinae</taxon>
        <taxon>Dryococelus</taxon>
    </lineage>
</organism>
<gene>
    <name evidence="1" type="ORF">PR048_020273</name>
</gene>
<reference evidence="1 2" key="1">
    <citation type="submission" date="2023-02" db="EMBL/GenBank/DDBJ databases">
        <title>LHISI_Scaffold_Assembly.</title>
        <authorList>
            <person name="Stuart O.P."/>
            <person name="Cleave R."/>
            <person name="Magrath M.J.L."/>
            <person name="Mikheyev A.S."/>
        </authorList>
    </citation>
    <scope>NUCLEOTIDE SEQUENCE [LARGE SCALE GENOMIC DNA]</scope>
    <source>
        <strain evidence="1">Daus_M_001</strain>
        <tissue evidence="1">Leg muscle</tissue>
    </source>
</reference>
<evidence type="ECO:0000313" key="2">
    <source>
        <dbReference type="Proteomes" id="UP001159363"/>
    </source>
</evidence>
<name>A0ABQ9H5U3_9NEOP</name>
<accession>A0ABQ9H5U3</accession>
<comment type="caution">
    <text evidence="1">The sequence shown here is derived from an EMBL/GenBank/DDBJ whole genome shotgun (WGS) entry which is preliminary data.</text>
</comment>
<dbReference type="Proteomes" id="UP001159363">
    <property type="component" value="Chromosome 6"/>
</dbReference>
<proteinExistence type="predicted"/>
<dbReference type="EMBL" id="JARBHB010000007">
    <property type="protein sequence ID" value="KAJ8879665.1"/>
    <property type="molecule type" value="Genomic_DNA"/>
</dbReference>
<evidence type="ECO:0000313" key="1">
    <source>
        <dbReference type="EMBL" id="KAJ8879665.1"/>
    </source>
</evidence>
<keyword evidence="2" id="KW-1185">Reference proteome</keyword>